<dbReference type="GO" id="GO:0008360">
    <property type="term" value="P:regulation of cell shape"/>
    <property type="evidence" value="ECO:0007669"/>
    <property type="project" value="UniProtKB-KW"/>
</dbReference>
<evidence type="ECO:0000256" key="8">
    <source>
        <dbReference type="ARBA" id="ARBA00022679"/>
    </source>
</evidence>
<dbReference type="PATRIC" id="fig|706587.4.peg.5788"/>
<dbReference type="InterPro" id="IPR012338">
    <property type="entry name" value="Beta-lactam/transpept-like"/>
</dbReference>
<dbReference type="EMBL" id="CP003360">
    <property type="protein sequence ID" value="AFM27714.1"/>
    <property type="molecule type" value="Genomic_DNA"/>
</dbReference>
<comment type="pathway">
    <text evidence="2">Cell wall biogenesis; peptidoglycan biosynthesis.</text>
</comment>
<comment type="similarity">
    <text evidence="4">In the N-terminal section; belongs to the glycosyltransferase 51 family.</text>
</comment>
<evidence type="ECO:0000256" key="15">
    <source>
        <dbReference type="ARBA" id="ARBA00023268"/>
    </source>
</evidence>
<dbReference type="InterPro" id="IPR001264">
    <property type="entry name" value="Glyco_trans_51"/>
</dbReference>
<accession>I4CDS3</accession>
<evidence type="ECO:0000259" key="22">
    <source>
        <dbReference type="Pfam" id="PF00905"/>
    </source>
</evidence>
<gene>
    <name evidence="24" type="ordered locus">Desti_5104</name>
</gene>
<dbReference type="InterPro" id="IPR036950">
    <property type="entry name" value="PBP_transglycosylase"/>
</dbReference>
<dbReference type="InterPro" id="IPR023346">
    <property type="entry name" value="Lysozyme-like_dom_sf"/>
</dbReference>
<comment type="subcellular location">
    <subcellularLocation>
        <location evidence="1">Membrane</location>
    </subcellularLocation>
</comment>
<dbReference type="GO" id="GO:0004180">
    <property type="term" value="F:carboxypeptidase activity"/>
    <property type="evidence" value="ECO:0007669"/>
    <property type="project" value="UniProtKB-KW"/>
</dbReference>
<dbReference type="NCBIfam" id="TIGR02074">
    <property type="entry name" value="PBP_1a_fam"/>
    <property type="match status" value="1"/>
</dbReference>
<keyword evidence="13 21" id="KW-1133">Transmembrane helix</keyword>
<organism evidence="24 25">
    <name type="scientific">Desulfomonile tiedjei (strain ATCC 49306 / DSM 6799 / DCB-1)</name>
    <dbReference type="NCBI Taxonomy" id="706587"/>
    <lineage>
        <taxon>Bacteria</taxon>
        <taxon>Pseudomonadati</taxon>
        <taxon>Thermodesulfobacteriota</taxon>
        <taxon>Desulfomonilia</taxon>
        <taxon>Desulfomonilales</taxon>
        <taxon>Desulfomonilaceae</taxon>
        <taxon>Desulfomonile</taxon>
    </lineage>
</organism>
<keyword evidence="14 21" id="KW-0472">Membrane</keyword>
<protein>
    <recommendedName>
        <fullName evidence="17">peptidoglycan glycosyltransferase</fullName>
        <ecNumber evidence="17">2.4.99.28</ecNumber>
    </recommendedName>
</protein>
<evidence type="ECO:0000256" key="14">
    <source>
        <dbReference type="ARBA" id="ARBA00023136"/>
    </source>
</evidence>
<reference evidence="25" key="1">
    <citation type="submission" date="2012-06" db="EMBL/GenBank/DDBJ databases">
        <title>Complete sequence of chromosome of Desulfomonile tiedjei DSM 6799.</title>
        <authorList>
            <person name="Lucas S."/>
            <person name="Copeland A."/>
            <person name="Lapidus A."/>
            <person name="Glavina del Rio T."/>
            <person name="Dalin E."/>
            <person name="Tice H."/>
            <person name="Bruce D."/>
            <person name="Goodwin L."/>
            <person name="Pitluck S."/>
            <person name="Peters L."/>
            <person name="Ovchinnikova G."/>
            <person name="Zeytun A."/>
            <person name="Lu M."/>
            <person name="Kyrpides N."/>
            <person name="Mavromatis K."/>
            <person name="Ivanova N."/>
            <person name="Brettin T."/>
            <person name="Detter J.C."/>
            <person name="Han C."/>
            <person name="Larimer F."/>
            <person name="Land M."/>
            <person name="Hauser L."/>
            <person name="Markowitz V."/>
            <person name="Cheng J.-F."/>
            <person name="Hugenholtz P."/>
            <person name="Woyke T."/>
            <person name="Wu D."/>
            <person name="Spring S."/>
            <person name="Schroeder M."/>
            <person name="Brambilla E."/>
            <person name="Klenk H.-P."/>
            <person name="Eisen J.A."/>
        </authorList>
    </citation>
    <scope>NUCLEOTIDE SEQUENCE [LARGE SCALE GENOMIC DNA]</scope>
    <source>
        <strain evidence="25">ATCC 49306 / DSM 6799 / DCB-1</strain>
    </source>
</reference>
<keyword evidence="10" id="KW-0378">Hydrolase</keyword>
<dbReference type="GO" id="GO:0008955">
    <property type="term" value="F:peptidoglycan glycosyltransferase activity"/>
    <property type="evidence" value="ECO:0007669"/>
    <property type="project" value="UniProtKB-EC"/>
</dbReference>
<dbReference type="GO" id="GO:0071555">
    <property type="term" value="P:cell wall organization"/>
    <property type="evidence" value="ECO:0007669"/>
    <property type="project" value="UniProtKB-KW"/>
</dbReference>
<evidence type="ECO:0000256" key="2">
    <source>
        <dbReference type="ARBA" id="ARBA00004752"/>
    </source>
</evidence>
<dbReference type="GO" id="GO:0006508">
    <property type="term" value="P:proteolysis"/>
    <property type="evidence" value="ECO:0007669"/>
    <property type="project" value="UniProtKB-KW"/>
</dbReference>
<dbReference type="GO" id="GO:0030288">
    <property type="term" value="C:outer membrane-bounded periplasmic space"/>
    <property type="evidence" value="ECO:0007669"/>
    <property type="project" value="TreeGrafter"/>
</dbReference>
<keyword evidence="16" id="KW-0961">Cell wall biogenesis/degradation</keyword>
<feature type="domain" description="Penicillin-binding protein transpeptidase" evidence="22">
    <location>
        <begin position="430"/>
        <end position="623"/>
    </location>
</feature>
<proteinExistence type="inferred from homology"/>
<dbReference type="EC" id="2.4.99.28" evidence="17"/>
<keyword evidence="6" id="KW-0645">Protease</keyword>
<keyword evidence="9 21" id="KW-0812">Transmembrane</keyword>
<dbReference type="SUPFAM" id="SSF53955">
    <property type="entry name" value="Lysozyme-like"/>
    <property type="match status" value="1"/>
</dbReference>
<feature type="transmembrane region" description="Helical" evidence="21">
    <location>
        <begin position="7"/>
        <end position="38"/>
    </location>
</feature>
<evidence type="ECO:0000256" key="19">
    <source>
        <dbReference type="ARBA" id="ARBA00060592"/>
    </source>
</evidence>
<evidence type="ECO:0000256" key="11">
    <source>
        <dbReference type="ARBA" id="ARBA00022960"/>
    </source>
</evidence>
<dbReference type="InterPro" id="IPR050396">
    <property type="entry name" value="Glycosyltr_51/Transpeptidase"/>
</dbReference>
<evidence type="ECO:0000313" key="24">
    <source>
        <dbReference type="EMBL" id="AFM27714.1"/>
    </source>
</evidence>
<dbReference type="FunFam" id="1.10.3810.10:FF:000003">
    <property type="entry name" value="Penicillin-binding protein 1a"/>
    <property type="match status" value="1"/>
</dbReference>
<evidence type="ECO:0000256" key="12">
    <source>
        <dbReference type="ARBA" id="ARBA00022984"/>
    </source>
</evidence>
<dbReference type="UniPathway" id="UPA00219"/>
<dbReference type="PANTHER" id="PTHR32282:SF27">
    <property type="entry name" value="PENICILLIN-BINDING PROTEIN 1A"/>
    <property type="match status" value="1"/>
</dbReference>
<feature type="domain" description="Glycosyl transferase family 51" evidence="23">
    <location>
        <begin position="65"/>
        <end position="236"/>
    </location>
</feature>
<dbReference type="SUPFAM" id="SSF56601">
    <property type="entry name" value="beta-lactamase/transpeptidase-like"/>
    <property type="match status" value="1"/>
</dbReference>
<name>I4CDS3_DESTA</name>
<dbReference type="GO" id="GO:0009252">
    <property type="term" value="P:peptidoglycan biosynthetic process"/>
    <property type="evidence" value="ECO:0007669"/>
    <property type="project" value="UniProtKB-UniPathway"/>
</dbReference>
<dbReference type="STRING" id="706587.Desti_5104"/>
<dbReference type="Gene3D" id="3.40.710.10">
    <property type="entry name" value="DD-peptidase/beta-lactamase superfamily"/>
    <property type="match status" value="2"/>
</dbReference>
<dbReference type="GO" id="GO:0016020">
    <property type="term" value="C:membrane"/>
    <property type="evidence" value="ECO:0007669"/>
    <property type="project" value="UniProtKB-SubCell"/>
</dbReference>
<dbReference type="Pfam" id="PF00912">
    <property type="entry name" value="Transgly"/>
    <property type="match status" value="1"/>
</dbReference>
<evidence type="ECO:0000256" key="9">
    <source>
        <dbReference type="ARBA" id="ARBA00022692"/>
    </source>
</evidence>
<evidence type="ECO:0000256" key="5">
    <source>
        <dbReference type="ARBA" id="ARBA00022645"/>
    </source>
</evidence>
<dbReference type="PANTHER" id="PTHR32282">
    <property type="entry name" value="BINDING PROTEIN TRANSPEPTIDASE, PUTATIVE-RELATED"/>
    <property type="match status" value="1"/>
</dbReference>
<evidence type="ECO:0000256" key="21">
    <source>
        <dbReference type="SAM" id="Phobius"/>
    </source>
</evidence>
<evidence type="ECO:0000256" key="13">
    <source>
        <dbReference type="ARBA" id="ARBA00022989"/>
    </source>
</evidence>
<dbReference type="InterPro" id="IPR001460">
    <property type="entry name" value="PCN-bd_Tpept"/>
</dbReference>
<dbReference type="Proteomes" id="UP000006055">
    <property type="component" value="Chromosome"/>
</dbReference>
<dbReference type="GO" id="GO:0008658">
    <property type="term" value="F:penicillin binding"/>
    <property type="evidence" value="ECO:0007669"/>
    <property type="project" value="InterPro"/>
</dbReference>
<keyword evidence="5" id="KW-0121">Carboxypeptidase</keyword>
<comment type="catalytic activity">
    <reaction evidence="18">
        <text>[GlcNAc-(1-&gt;4)-Mur2Ac(oyl-L-Ala-gamma-D-Glu-L-Lys-D-Ala-D-Ala)](n)-di-trans,octa-cis-undecaprenyl diphosphate + beta-D-GlcNAc-(1-&gt;4)-Mur2Ac(oyl-L-Ala-gamma-D-Glu-L-Lys-D-Ala-D-Ala)-di-trans,octa-cis-undecaprenyl diphosphate = [GlcNAc-(1-&gt;4)-Mur2Ac(oyl-L-Ala-gamma-D-Glu-L-Lys-D-Ala-D-Ala)](n+1)-di-trans,octa-cis-undecaprenyl diphosphate + di-trans,octa-cis-undecaprenyl diphosphate + H(+)</text>
        <dbReference type="Rhea" id="RHEA:23708"/>
        <dbReference type="Rhea" id="RHEA-COMP:9602"/>
        <dbReference type="Rhea" id="RHEA-COMP:9603"/>
        <dbReference type="ChEBI" id="CHEBI:15378"/>
        <dbReference type="ChEBI" id="CHEBI:58405"/>
        <dbReference type="ChEBI" id="CHEBI:60033"/>
        <dbReference type="ChEBI" id="CHEBI:78435"/>
        <dbReference type="EC" id="2.4.99.28"/>
    </reaction>
</comment>
<evidence type="ECO:0000256" key="6">
    <source>
        <dbReference type="ARBA" id="ARBA00022670"/>
    </source>
</evidence>
<evidence type="ECO:0000256" key="7">
    <source>
        <dbReference type="ARBA" id="ARBA00022676"/>
    </source>
</evidence>
<evidence type="ECO:0000256" key="17">
    <source>
        <dbReference type="ARBA" id="ARBA00044770"/>
    </source>
</evidence>
<evidence type="ECO:0000256" key="10">
    <source>
        <dbReference type="ARBA" id="ARBA00022801"/>
    </source>
</evidence>
<comment type="similarity">
    <text evidence="3">In the C-terminal section; belongs to the transpeptidase family.</text>
</comment>
<keyword evidence="12" id="KW-0573">Peptidoglycan synthesis</keyword>
<keyword evidence="7" id="KW-0328">Glycosyltransferase</keyword>
<evidence type="ECO:0000313" key="25">
    <source>
        <dbReference type="Proteomes" id="UP000006055"/>
    </source>
</evidence>
<dbReference type="KEGG" id="dti:Desti_5104"/>
<evidence type="ECO:0000256" key="1">
    <source>
        <dbReference type="ARBA" id="ARBA00004370"/>
    </source>
</evidence>
<dbReference type="HOGENOM" id="CLU_006354_2_4_7"/>
<sequence length="931" mass="102520">MGVFSRLCAWIVIGGPILILLGGLSGILGGVIGSFLAFSAHLPSIPDLKAYRPKTVSTFFAEDGSVIGLFYRERRFPVPLSELPPQVIHAFLAAEDARFFSHTGIDVFGIMRAFAKNLSTGNYTQGGSTITQQVTRNFLLSKEKKISRKIREAILAFRLEKNLSKNEILELYLNEIYLGRSSYGIEAAAGTYFGKSAKELTVPEAAFIAGLVSNPSKHSSNVDSAMKRREFVLGQMLKHGFITAEEHRQASAEEPKFRENLPNPFERVPYFTEAVRKYIIEKYGENRLYNEGLQVWTTCDLNFQDKAQDALIAGVKAWEKRRGRPAGLVRRLKPAEARAFLQAEGPSVYKMGDIVQAVVITNHATAKNQSKRTADKIQRCTMGLPGGAQFSVDLESDLKYRVNDVLEFRVDETQGSVLSLKQEMLPPVQGAMVCIENHTGYVRSLVGGLQFERSSFNRALQAVRQPGSAFKPFIYAAALEWAGYSPQTLIVDEPIAVNLNQNGPPWMPMNSDGRFHGPMTFRQALAHSRNIIAVKLLMDVGMDQTIETARLMGISSPLHKNLSLALGASEVTPLELTSAYTVFPNMGVRMNPVMVKKVVDRFGRVLEDNTVTPLDVSARTIQDGLRELETGPDETDDVEVLQHTENEQNRASEQRPKERASIVESIIGEKISSDANMNMQRVLSPQTAFLMIGALRETCVSGTAAATGRLRRSDLAGKTGTTDDCTDAWFVGFNSQYTTGVWMGFDAKVPLGRNEYGGTAALPVWMNFMKQILAGKPSTGYLPPPGIVFFENIDREKSLQPDPALLMAAPDLIPGQAIKQVCPIDTMYAPASAQNEAFLYGASTPDQVYSLYPHSVRVLAPNGQTLGYAAYSTDQKGRLTIERDSMIAAHADPYDEVEQTIPESTFEGSGVFGQRQGSGATPQFLPQGWYQ</sequence>
<feature type="region of interest" description="Disordered" evidence="20">
    <location>
        <begin position="907"/>
        <end position="931"/>
    </location>
</feature>
<comment type="pathway">
    <text evidence="19">Glycan biosynthesis.</text>
</comment>
<evidence type="ECO:0000256" key="20">
    <source>
        <dbReference type="SAM" id="MobiDB-lite"/>
    </source>
</evidence>
<evidence type="ECO:0000256" key="16">
    <source>
        <dbReference type="ARBA" id="ARBA00023316"/>
    </source>
</evidence>
<keyword evidence="11" id="KW-0133">Cell shape</keyword>
<keyword evidence="8" id="KW-0808">Transferase</keyword>
<dbReference type="Pfam" id="PF00905">
    <property type="entry name" value="Transpeptidase"/>
    <property type="match status" value="1"/>
</dbReference>
<evidence type="ECO:0000256" key="3">
    <source>
        <dbReference type="ARBA" id="ARBA00007090"/>
    </source>
</evidence>
<evidence type="ECO:0000256" key="18">
    <source>
        <dbReference type="ARBA" id="ARBA00049902"/>
    </source>
</evidence>
<evidence type="ECO:0000256" key="4">
    <source>
        <dbReference type="ARBA" id="ARBA00007739"/>
    </source>
</evidence>
<keyword evidence="25" id="KW-1185">Reference proteome</keyword>
<dbReference type="AlphaFoldDB" id="I4CDS3"/>
<evidence type="ECO:0000259" key="23">
    <source>
        <dbReference type="Pfam" id="PF00912"/>
    </source>
</evidence>
<dbReference type="eggNOG" id="COG5009">
    <property type="taxonomic scope" value="Bacteria"/>
</dbReference>
<dbReference type="Gene3D" id="1.10.3810.10">
    <property type="entry name" value="Biosynthetic peptidoglycan transglycosylase-like"/>
    <property type="match status" value="1"/>
</dbReference>
<keyword evidence="15" id="KW-0511">Multifunctional enzyme</keyword>